<reference evidence="6 7" key="1">
    <citation type="submission" date="2021-01" db="EMBL/GenBank/DDBJ databases">
        <title>Complete genome sequence of Erwinia rhapontici MAFF 311153.</title>
        <authorList>
            <person name="Morohoshi T."/>
            <person name="Someya N."/>
        </authorList>
    </citation>
    <scope>NUCLEOTIDE SEQUENCE [LARGE SCALE GENOMIC DNA]</scope>
    <source>
        <strain evidence="6 7">MAFF 311153</strain>
    </source>
</reference>
<evidence type="ECO:0000256" key="4">
    <source>
        <dbReference type="SAM" id="SignalP"/>
    </source>
</evidence>
<comment type="subcellular location">
    <subcellularLocation>
        <location evidence="1">Cell outer membrane</location>
        <topology evidence="1">Multi-pass membrane protein</topology>
    </subcellularLocation>
</comment>
<dbReference type="EMBL" id="AP024329">
    <property type="protein sequence ID" value="BCQ33366.1"/>
    <property type="molecule type" value="Genomic_DNA"/>
</dbReference>
<evidence type="ECO:0000313" key="7">
    <source>
        <dbReference type="Proteomes" id="UP000677515"/>
    </source>
</evidence>
<organism evidence="6 7">
    <name type="scientific">Erwinia rhapontici</name>
    <name type="common">Pectobacterium rhapontici</name>
    <dbReference type="NCBI Taxonomy" id="55212"/>
    <lineage>
        <taxon>Bacteria</taxon>
        <taxon>Pseudomonadati</taxon>
        <taxon>Pseudomonadota</taxon>
        <taxon>Gammaproteobacteria</taxon>
        <taxon>Enterobacterales</taxon>
        <taxon>Erwiniaceae</taxon>
        <taxon>Erwinia</taxon>
    </lineage>
</organism>
<dbReference type="Pfam" id="PF13609">
    <property type="entry name" value="Porin_4"/>
    <property type="match status" value="1"/>
</dbReference>
<dbReference type="Gene3D" id="2.40.160.10">
    <property type="entry name" value="Porin"/>
    <property type="match status" value="1"/>
</dbReference>
<keyword evidence="3" id="KW-0472">Membrane</keyword>
<keyword evidence="2 4" id="KW-0732">Signal</keyword>
<gene>
    <name evidence="6" type="ORF">ERHA53_07090</name>
</gene>
<evidence type="ECO:0000259" key="5">
    <source>
        <dbReference type="Pfam" id="PF13609"/>
    </source>
</evidence>
<evidence type="ECO:0000256" key="2">
    <source>
        <dbReference type="ARBA" id="ARBA00022729"/>
    </source>
</evidence>
<accession>A0ABN6DEZ7</accession>
<evidence type="ECO:0000313" key="6">
    <source>
        <dbReference type="EMBL" id="BCQ33366.1"/>
    </source>
</evidence>
<sequence>MIFRMQKTGKALAIVMLVLASSSASATITVLKKNTFTDPWLSPLSLGISGSIRPEFIWHKGEDNHGGHDGGTRFRFSVDYLLRPGTSVIGFYSLGVDTAHVLGLKHHYDHDNNWGIQRKLFGGIKDDRYGTLTFGHQYSVYYDTIGIKSDVWDNDGHASANWIGVGGDYDGGERPRNSLKYTNIFGDLTLYVDYLLPQDELVLGDSQYYRRKGGGGIGVDYQMAKDLTMSASWNQTNATVRGSGSKQRGYRQQFSGAAMTWQPGNWYLVETATLYRHYVPATIRQSTDNYFARRGYGLEAFAGYTFPIDKRYLHSVQPYFAVDTLRLQGNENYHANHGYLGVYTQLAYGFSIYLEHTFTAASDNDPDQTWLSVYYDF</sequence>
<keyword evidence="7" id="KW-1185">Reference proteome</keyword>
<dbReference type="PANTHER" id="PTHR34501">
    <property type="entry name" value="PROTEIN YDDL-RELATED"/>
    <property type="match status" value="1"/>
</dbReference>
<protein>
    <submittedName>
        <fullName evidence="6">Membrane protein</fullName>
    </submittedName>
</protein>
<dbReference type="PANTHER" id="PTHR34501:SF2">
    <property type="entry name" value="OUTER MEMBRANE PORIN F-RELATED"/>
    <property type="match status" value="1"/>
</dbReference>
<dbReference type="InterPro" id="IPR023614">
    <property type="entry name" value="Porin_dom_sf"/>
</dbReference>
<dbReference type="SUPFAM" id="SSF56935">
    <property type="entry name" value="Porins"/>
    <property type="match status" value="1"/>
</dbReference>
<feature type="signal peptide" evidence="4">
    <location>
        <begin position="1"/>
        <end position="26"/>
    </location>
</feature>
<evidence type="ECO:0000256" key="3">
    <source>
        <dbReference type="ARBA" id="ARBA00023136"/>
    </source>
</evidence>
<dbReference type="InterPro" id="IPR050298">
    <property type="entry name" value="Gram-neg_bact_OMP"/>
</dbReference>
<feature type="domain" description="Porin" evidence="5">
    <location>
        <begin position="13"/>
        <end position="249"/>
    </location>
</feature>
<feature type="chain" id="PRO_5047317080" evidence="4">
    <location>
        <begin position="27"/>
        <end position="377"/>
    </location>
</feature>
<name>A0ABN6DEZ7_ERWRD</name>
<proteinExistence type="predicted"/>
<evidence type="ECO:0000256" key="1">
    <source>
        <dbReference type="ARBA" id="ARBA00004571"/>
    </source>
</evidence>
<dbReference type="InterPro" id="IPR033900">
    <property type="entry name" value="Gram_neg_porin_domain"/>
</dbReference>
<dbReference type="Proteomes" id="UP000677515">
    <property type="component" value="Chromosome"/>
</dbReference>